<dbReference type="FunFam" id="3.20.19.10:FF:000003">
    <property type="entry name" value="3-isopropylmalate dehydratase small subunit"/>
    <property type="match status" value="1"/>
</dbReference>
<evidence type="ECO:0000256" key="3">
    <source>
        <dbReference type="ARBA" id="ARBA00004729"/>
    </source>
</evidence>
<dbReference type="InterPro" id="IPR004431">
    <property type="entry name" value="3-IsopropMal_deHydase_ssu"/>
</dbReference>
<dbReference type="Gene3D" id="3.20.19.10">
    <property type="entry name" value="Aconitase, domain 4"/>
    <property type="match status" value="1"/>
</dbReference>
<feature type="domain" description="Aconitase A/isopropylmalate dehydratase small subunit swivel" evidence="13">
    <location>
        <begin position="2"/>
        <end position="131"/>
    </location>
</feature>
<keyword evidence="7" id="KW-0432">Leucine biosynthesis</keyword>
<evidence type="ECO:0000256" key="4">
    <source>
        <dbReference type="ARBA" id="ARBA00009845"/>
    </source>
</evidence>
<comment type="catalytic activity">
    <reaction evidence="1">
        <text>(2R,3S)-3-isopropylmalate = (2S)-2-isopropylmalate</text>
        <dbReference type="Rhea" id="RHEA:32287"/>
        <dbReference type="ChEBI" id="CHEBI:1178"/>
        <dbReference type="ChEBI" id="CHEBI:35121"/>
        <dbReference type="EC" id="4.2.1.33"/>
    </reaction>
</comment>
<dbReference type="PANTHER" id="PTHR43345">
    <property type="entry name" value="3-ISOPROPYLMALATE DEHYDRATASE SMALL SUBUNIT 2-RELATED-RELATED"/>
    <property type="match status" value="1"/>
</dbReference>
<evidence type="ECO:0000256" key="1">
    <source>
        <dbReference type="ARBA" id="ARBA00000491"/>
    </source>
</evidence>
<dbReference type="GO" id="GO:0009098">
    <property type="term" value="P:L-leucine biosynthetic process"/>
    <property type="evidence" value="ECO:0007669"/>
    <property type="project" value="UniProtKB-UniPathway"/>
</dbReference>
<dbReference type="AlphaFoldDB" id="A0A381T5T2"/>
<dbReference type="PANTHER" id="PTHR43345:SF5">
    <property type="entry name" value="3-ISOPROPYLMALATE DEHYDRATASE SMALL SUBUNIT"/>
    <property type="match status" value="1"/>
</dbReference>
<dbReference type="EMBL" id="UINC01004070">
    <property type="protein sequence ID" value="SVA11550.1"/>
    <property type="molecule type" value="Genomic_DNA"/>
</dbReference>
<organism evidence="14">
    <name type="scientific">marine metagenome</name>
    <dbReference type="NCBI Taxonomy" id="408172"/>
    <lineage>
        <taxon>unclassified sequences</taxon>
        <taxon>metagenomes</taxon>
        <taxon>ecological metagenomes</taxon>
    </lineage>
</organism>
<evidence type="ECO:0000256" key="11">
    <source>
        <dbReference type="ARBA" id="ARBA00031631"/>
    </source>
</evidence>
<dbReference type="GO" id="GO:0009316">
    <property type="term" value="C:3-isopropylmalate dehydratase complex"/>
    <property type="evidence" value="ECO:0007669"/>
    <property type="project" value="InterPro"/>
</dbReference>
<protein>
    <recommendedName>
        <fullName evidence="6">3-isopropylmalate dehydratase</fullName>
        <ecNumber evidence="6">4.2.1.33</ecNumber>
    </recommendedName>
    <alternativeName>
        <fullName evidence="11">Alpha-IPM isomerase</fullName>
    </alternativeName>
    <alternativeName>
        <fullName evidence="12">Isopropylmalate isomerase</fullName>
    </alternativeName>
</protein>
<keyword evidence="9" id="KW-0456">Lyase</keyword>
<dbReference type="UniPathway" id="UPA00048">
    <property type="reaction ID" value="UER00071"/>
</dbReference>
<dbReference type="GO" id="GO:0003861">
    <property type="term" value="F:3-isopropylmalate dehydratase activity"/>
    <property type="evidence" value="ECO:0007669"/>
    <property type="project" value="UniProtKB-EC"/>
</dbReference>
<dbReference type="HAMAP" id="MF_01031">
    <property type="entry name" value="LeuD_type1"/>
    <property type="match status" value="1"/>
</dbReference>
<comment type="subunit">
    <text evidence="5">Heterodimer of LeuC and LeuD.</text>
</comment>
<proteinExistence type="inferred from homology"/>
<dbReference type="SUPFAM" id="SSF52016">
    <property type="entry name" value="LeuD/IlvD-like"/>
    <property type="match status" value="1"/>
</dbReference>
<comment type="pathway">
    <text evidence="3">Amino-acid biosynthesis; L-leucine biosynthesis; L-leucine from 3-methyl-2-oxobutanoate: step 2/4.</text>
</comment>
<dbReference type="EC" id="4.2.1.33" evidence="6"/>
<feature type="non-terminal residue" evidence="14">
    <location>
        <position position="1"/>
    </location>
</feature>
<dbReference type="CDD" id="cd01577">
    <property type="entry name" value="IPMI_Swivel"/>
    <property type="match status" value="1"/>
</dbReference>
<comment type="function">
    <text evidence="2">Catalyzes the isomerization between 2-isopropylmalate and 3-isopropylmalate, via the formation of 2-isopropylmaleate.</text>
</comment>
<evidence type="ECO:0000259" key="13">
    <source>
        <dbReference type="Pfam" id="PF00694"/>
    </source>
</evidence>
<dbReference type="InterPro" id="IPR015928">
    <property type="entry name" value="Aconitase/3IPM_dehydase_swvl"/>
</dbReference>
<evidence type="ECO:0000256" key="12">
    <source>
        <dbReference type="ARBA" id="ARBA00033368"/>
    </source>
</evidence>
<sequence>VQKFQTFTGLVAPLDRVNIDTDAIIPKQFLKSIHRTGFGPNLFDEWRYLDYGEPGKDCSSRPLNPDFVLNQDRYKNASILLTRDNFGCGSSREHAPWALADYGFKTIIAESFADIFYNNCFKNGILPITLVKKEIQSLFEKTAQEHGFALKVNLKDSTLSDPSGGKIKFELEEFRKDALLKGLDEIGITLSISAEIKSFEASHQQSQPWLFTTL</sequence>
<evidence type="ECO:0000256" key="7">
    <source>
        <dbReference type="ARBA" id="ARBA00022430"/>
    </source>
</evidence>
<dbReference type="InterPro" id="IPR050075">
    <property type="entry name" value="LeuD"/>
</dbReference>
<dbReference type="NCBIfam" id="NF002458">
    <property type="entry name" value="PRK01641.1"/>
    <property type="match status" value="1"/>
</dbReference>
<gene>
    <name evidence="14" type="ORF">METZ01_LOCUS64404</name>
</gene>
<evidence type="ECO:0000256" key="6">
    <source>
        <dbReference type="ARBA" id="ARBA00011998"/>
    </source>
</evidence>
<accession>A0A381T5T2</accession>
<evidence type="ECO:0000313" key="14">
    <source>
        <dbReference type="EMBL" id="SVA11550.1"/>
    </source>
</evidence>
<dbReference type="Pfam" id="PF00694">
    <property type="entry name" value="Aconitase_C"/>
    <property type="match status" value="1"/>
</dbReference>
<evidence type="ECO:0000256" key="5">
    <source>
        <dbReference type="ARBA" id="ARBA00011271"/>
    </source>
</evidence>
<evidence type="ECO:0000256" key="10">
    <source>
        <dbReference type="ARBA" id="ARBA00023304"/>
    </source>
</evidence>
<keyword evidence="10" id="KW-0100">Branched-chain amino acid biosynthesis</keyword>
<dbReference type="InterPro" id="IPR033940">
    <property type="entry name" value="IPMI_Swivel"/>
</dbReference>
<evidence type="ECO:0000256" key="2">
    <source>
        <dbReference type="ARBA" id="ARBA00002695"/>
    </source>
</evidence>
<evidence type="ECO:0000256" key="9">
    <source>
        <dbReference type="ARBA" id="ARBA00023239"/>
    </source>
</evidence>
<dbReference type="NCBIfam" id="TIGR00171">
    <property type="entry name" value="leuD"/>
    <property type="match status" value="1"/>
</dbReference>
<reference evidence="14" key="1">
    <citation type="submission" date="2018-05" db="EMBL/GenBank/DDBJ databases">
        <authorList>
            <person name="Lanie J.A."/>
            <person name="Ng W.-L."/>
            <person name="Kazmierczak K.M."/>
            <person name="Andrzejewski T.M."/>
            <person name="Davidsen T.M."/>
            <person name="Wayne K.J."/>
            <person name="Tettelin H."/>
            <person name="Glass J.I."/>
            <person name="Rusch D."/>
            <person name="Podicherti R."/>
            <person name="Tsui H.-C.T."/>
            <person name="Winkler M.E."/>
        </authorList>
    </citation>
    <scope>NUCLEOTIDE SEQUENCE</scope>
</reference>
<dbReference type="InterPro" id="IPR000573">
    <property type="entry name" value="AconitaseA/IPMdHydase_ssu_swvl"/>
</dbReference>
<keyword evidence="8" id="KW-0028">Amino-acid biosynthesis</keyword>
<name>A0A381T5T2_9ZZZZ</name>
<evidence type="ECO:0000256" key="8">
    <source>
        <dbReference type="ARBA" id="ARBA00022605"/>
    </source>
</evidence>
<comment type="similarity">
    <text evidence="4">Belongs to the LeuD family. LeuD type 1 subfamily.</text>
</comment>